<keyword evidence="1" id="KW-0862">Zinc</keyword>
<keyword evidence="1" id="KW-0863">Zinc-finger</keyword>
<evidence type="ECO:0000313" key="3">
    <source>
        <dbReference type="EMBL" id="KAK3225409.1"/>
    </source>
</evidence>
<accession>A0AAE0AXK6</accession>
<comment type="subcellular location">
    <subcellularLocation>
        <location evidence="1">Nucleus</location>
    </subcellularLocation>
</comment>
<comment type="similarity">
    <text evidence="1">Belongs to the FHY3/FAR1 family.</text>
</comment>
<dbReference type="GO" id="GO:0006355">
    <property type="term" value="P:regulation of DNA-templated transcription"/>
    <property type="evidence" value="ECO:0007669"/>
    <property type="project" value="UniProtKB-UniRule"/>
</dbReference>
<dbReference type="Pfam" id="PF10551">
    <property type="entry name" value="MULE"/>
    <property type="match status" value="1"/>
</dbReference>
<reference evidence="3" key="1">
    <citation type="journal article" date="2023" name="Plant J.">
        <title>Genome sequences and population genomics provide insights into the demographic history, inbreeding, and mutation load of two 'living fossil' tree species of Dipteronia.</title>
        <authorList>
            <person name="Feng Y."/>
            <person name="Comes H.P."/>
            <person name="Chen J."/>
            <person name="Zhu S."/>
            <person name="Lu R."/>
            <person name="Zhang X."/>
            <person name="Li P."/>
            <person name="Qiu J."/>
            <person name="Olsen K.M."/>
            <person name="Qiu Y."/>
        </authorList>
    </citation>
    <scope>NUCLEOTIDE SEQUENCE</scope>
    <source>
        <strain evidence="3">NBL</strain>
    </source>
</reference>
<keyword evidence="4" id="KW-1185">Reference proteome</keyword>
<dbReference type="GO" id="GO:0008270">
    <property type="term" value="F:zinc ion binding"/>
    <property type="evidence" value="ECO:0007669"/>
    <property type="project" value="UniProtKB-UniRule"/>
</dbReference>
<evidence type="ECO:0000313" key="4">
    <source>
        <dbReference type="Proteomes" id="UP001281410"/>
    </source>
</evidence>
<dbReference type="AlphaFoldDB" id="A0AAE0AXK6"/>
<organism evidence="3 4">
    <name type="scientific">Dipteronia sinensis</name>
    <dbReference type="NCBI Taxonomy" id="43782"/>
    <lineage>
        <taxon>Eukaryota</taxon>
        <taxon>Viridiplantae</taxon>
        <taxon>Streptophyta</taxon>
        <taxon>Embryophyta</taxon>
        <taxon>Tracheophyta</taxon>
        <taxon>Spermatophyta</taxon>
        <taxon>Magnoliopsida</taxon>
        <taxon>eudicotyledons</taxon>
        <taxon>Gunneridae</taxon>
        <taxon>Pentapetalae</taxon>
        <taxon>rosids</taxon>
        <taxon>malvids</taxon>
        <taxon>Sapindales</taxon>
        <taxon>Sapindaceae</taxon>
        <taxon>Hippocastanoideae</taxon>
        <taxon>Acereae</taxon>
        <taxon>Dipteronia</taxon>
    </lineage>
</organism>
<comment type="function">
    <text evidence="1">Putative transcription activator involved in regulating light control of development.</text>
</comment>
<proteinExistence type="inferred from homology"/>
<sequence>MTDGDEAMRQAIDEVFPNCQHRICGWHVAKNACAHINGPKKSSTIISFIFDHIDEDKFDECWKEMIKQHGLEDNVWVNMIKPFSNSDKEMKTDSKPSTNSDKWETMVRTIEKSERALYAVDGSIFRHPALDQIKNRHFTGKYVAGAYNIGMEDVFKLFKDYMKKFQPEGDWDVVDLSNAKYLLKD</sequence>
<dbReference type="InterPro" id="IPR031052">
    <property type="entry name" value="FHY3/FAR1"/>
</dbReference>
<keyword evidence="1" id="KW-0539">Nucleus</keyword>
<dbReference type="PANTHER" id="PTHR31669:SF292">
    <property type="entry name" value="OS02G0262500 PROTEIN"/>
    <property type="match status" value="1"/>
</dbReference>
<evidence type="ECO:0000256" key="1">
    <source>
        <dbReference type="RuleBase" id="RU367018"/>
    </source>
</evidence>
<evidence type="ECO:0000259" key="2">
    <source>
        <dbReference type="Pfam" id="PF10551"/>
    </source>
</evidence>
<dbReference type="PANTHER" id="PTHR31669">
    <property type="entry name" value="PROTEIN FAR1-RELATED SEQUENCE 10-RELATED"/>
    <property type="match status" value="1"/>
</dbReference>
<protein>
    <recommendedName>
        <fullName evidence="1">Protein FAR1-RELATED SEQUENCE</fullName>
    </recommendedName>
</protein>
<comment type="caution">
    <text evidence="3">The sequence shown here is derived from an EMBL/GenBank/DDBJ whole genome shotgun (WGS) entry which is preliminary data.</text>
</comment>
<keyword evidence="1" id="KW-0479">Metal-binding</keyword>
<name>A0AAE0AXK6_9ROSI</name>
<feature type="domain" description="MULE transposase" evidence="2">
    <location>
        <begin position="1"/>
        <end position="31"/>
    </location>
</feature>
<dbReference type="EMBL" id="JANJYJ010000002">
    <property type="protein sequence ID" value="KAK3225409.1"/>
    <property type="molecule type" value="Genomic_DNA"/>
</dbReference>
<dbReference type="InterPro" id="IPR018289">
    <property type="entry name" value="MULE_transposase_dom"/>
</dbReference>
<dbReference type="GO" id="GO:0005634">
    <property type="term" value="C:nucleus"/>
    <property type="evidence" value="ECO:0007669"/>
    <property type="project" value="UniProtKB-SubCell"/>
</dbReference>
<dbReference type="Proteomes" id="UP001281410">
    <property type="component" value="Unassembled WGS sequence"/>
</dbReference>
<gene>
    <name evidence="3" type="ORF">Dsin_005271</name>
</gene>